<proteinExistence type="inferred from homology"/>
<dbReference type="EMBL" id="JACWMS010000003">
    <property type="protein sequence ID" value="MBD1321511.1"/>
    <property type="molecule type" value="Genomic_DNA"/>
</dbReference>
<dbReference type="InterPro" id="IPR002711">
    <property type="entry name" value="HNH"/>
</dbReference>
<feature type="domain" description="HNH nuclease" evidence="3">
    <location>
        <begin position="317"/>
        <end position="367"/>
    </location>
</feature>
<dbReference type="SMART" id="SM00507">
    <property type="entry name" value="HNHc"/>
    <property type="match status" value="1"/>
</dbReference>
<dbReference type="Pfam" id="PF01844">
    <property type="entry name" value="HNH"/>
    <property type="match status" value="1"/>
</dbReference>
<evidence type="ECO:0000256" key="1">
    <source>
        <dbReference type="ARBA" id="ARBA00023450"/>
    </source>
</evidence>
<accession>A0ABR7WG26</accession>
<evidence type="ECO:0000259" key="3">
    <source>
        <dbReference type="SMART" id="SM00507"/>
    </source>
</evidence>
<protein>
    <submittedName>
        <fullName evidence="4">DUF222 domain-containing protein</fullName>
    </submittedName>
</protein>
<dbReference type="Proteomes" id="UP000602395">
    <property type="component" value="Unassembled WGS sequence"/>
</dbReference>
<dbReference type="InterPro" id="IPR003615">
    <property type="entry name" value="HNH_nuc"/>
</dbReference>
<evidence type="ECO:0000256" key="2">
    <source>
        <dbReference type="SAM" id="MobiDB-lite"/>
    </source>
</evidence>
<dbReference type="CDD" id="cd00085">
    <property type="entry name" value="HNHc"/>
    <property type="match status" value="1"/>
</dbReference>
<organism evidence="4 5">
    <name type="scientific">Gordonia hankookensis</name>
    <dbReference type="NCBI Taxonomy" id="589403"/>
    <lineage>
        <taxon>Bacteria</taxon>
        <taxon>Bacillati</taxon>
        <taxon>Actinomycetota</taxon>
        <taxon>Actinomycetes</taxon>
        <taxon>Mycobacteriales</taxon>
        <taxon>Gordoniaceae</taxon>
        <taxon>Gordonia</taxon>
    </lineage>
</organism>
<name>A0ABR7WG26_9ACTN</name>
<sequence>MTTTVELSTIADSLRDVAFADDMSGRGAFEAMRTILTLRNLIDHHAAILTGHLERLGVGESHGRKLRELLIVMGFAPNVAARLIRIAASTAALPTAHAHAADGAISAEHIDAIVTGIAHIAKRSPESVDDDTRYGQLTDLLGQFFFGATPAQIAARARVIGNELAATTDGGLPAAEDRSINALTHAADSDGRLQVRADLDTEVGEKFRAAMEELGAPRPEPDGSADARSIERRQADALETLLDIASRGGDTASAPRTQVLITVPADAPIQASLQFMGSVTEATLAQLTCDASVTTVIVDGEKVPLDISRDKRLFTAAMRKALYVRDRCCIKCGAPAARTHAHHIVHWADGGETAVVNGCLLCPSCHADVHHNGWDVTIGLDKHPWLIPPATLDPRRQPIPAHNRRSMTLDDLPAAA</sequence>
<evidence type="ECO:0000313" key="5">
    <source>
        <dbReference type="Proteomes" id="UP000602395"/>
    </source>
</evidence>
<feature type="region of interest" description="Disordered" evidence="2">
    <location>
        <begin position="394"/>
        <end position="416"/>
    </location>
</feature>
<comment type="similarity">
    <text evidence="1">Belongs to the Rv1128c/1148c/1588c/1702c/1945/3466 family.</text>
</comment>
<dbReference type="Pfam" id="PF02720">
    <property type="entry name" value="DUF222"/>
    <property type="match status" value="1"/>
</dbReference>
<dbReference type="Gene3D" id="1.10.30.50">
    <property type="match status" value="1"/>
</dbReference>
<gene>
    <name evidence="4" type="ORF">IDF66_18170</name>
</gene>
<dbReference type="RefSeq" id="WP_190268009.1">
    <property type="nucleotide sequence ID" value="NZ_BAABAD010000005.1"/>
</dbReference>
<dbReference type="InterPro" id="IPR003870">
    <property type="entry name" value="DUF222"/>
</dbReference>
<keyword evidence="5" id="KW-1185">Reference proteome</keyword>
<reference evidence="4 5" key="1">
    <citation type="submission" date="2020-09" db="EMBL/GenBank/DDBJ databases">
        <title>Novel species in genus Gordonia.</title>
        <authorList>
            <person name="Zhang G."/>
        </authorList>
    </citation>
    <scope>NUCLEOTIDE SEQUENCE [LARGE SCALE GENOMIC DNA]</scope>
    <source>
        <strain evidence="4 5">ON-33</strain>
    </source>
</reference>
<comment type="caution">
    <text evidence="4">The sequence shown here is derived from an EMBL/GenBank/DDBJ whole genome shotgun (WGS) entry which is preliminary data.</text>
</comment>
<evidence type="ECO:0000313" key="4">
    <source>
        <dbReference type="EMBL" id="MBD1321511.1"/>
    </source>
</evidence>